<dbReference type="AlphaFoldDB" id="A0AAP0S385"/>
<dbReference type="EMBL" id="JBBPBK010000002">
    <property type="protein sequence ID" value="KAK9290406.1"/>
    <property type="molecule type" value="Genomic_DNA"/>
</dbReference>
<sequence>MKKLKSMTEEGVDGKNKRRNTVSKKATEKKFTEHNCSKGEGTKDEPGSKGDLVKSMRSNAVENEKLKSDLVRRDRVVTRRNSAGGVVLDKKARAEKSSSAIGVKVGRGKNAAKKKVMTEDENSETVRSPVKRRNIDKKIAETVVSVVSSNEKSSYSL</sequence>
<reference evidence="2 3" key="1">
    <citation type="journal article" date="2024" name="Plant J.">
        <title>Genome sequences and population genomics reveal climatic adaptation and genomic divergence between two closely related sweetgum species.</title>
        <authorList>
            <person name="Xu W.Q."/>
            <person name="Ren C.Q."/>
            <person name="Zhang X.Y."/>
            <person name="Comes H.P."/>
            <person name="Liu X.H."/>
            <person name="Li Y.G."/>
            <person name="Kettle C.J."/>
            <person name="Jalonen R."/>
            <person name="Gaisberger H."/>
            <person name="Ma Y.Z."/>
            <person name="Qiu Y.X."/>
        </authorList>
    </citation>
    <scope>NUCLEOTIDE SEQUENCE [LARGE SCALE GENOMIC DNA]</scope>
    <source>
        <strain evidence="2">Hangzhou</strain>
    </source>
</reference>
<name>A0AAP0S385_LIQFO</name>
<keyword evidence="3" id="KW-1185">Reference proteome</keyword>
<feature type="compositionally biased region" description="Basic and acidic residues" evidence="1">
    <location>
        <begin position="1"/>
        <end position="15"/>
    </location>
</feature>
<protein>
    <submittedName>
        <fullName evidence="2">Uncharacterized protein</fullName>
    </submittedName>
</protein>
<gene>
    <name evidence="2" type="ORF">L1049_008575</name>
</gene>
<evidence type="ECO:0000313" key="2">
    <source>
        <dbReference type="EMBL" id="KAK9290406.1"/>
    </source>
</evidence>
<proteinExistence type="predicted"/>
<feature type="compositionally biased region" description="Basic and acidic residues" evidence="1">
    <location>
        <begin position="25"/>
        <end position="54"/>
    </location>
</feature>
<organism evidence="2 3">
    <name type="scientific">Liquidambar formosana</name>
    <name type="common">Formosan gum</name>
    <dbReference type="NCBI Taxonomy" id="63359"/>
    <lineage>
        <taxon>Eukaryota</taxon>
        <taxon>Viridiplantae</taxon>
        <taxon>Streptophyta</taxon>
        <taxon>Embryophyta</taxon>
        <taxon>Tracheophyta</taxon>
        <taxon>Spermatophyta</taxon>
        <taxon>Magnoliopsida</taxon>
        <taxon>eudicotyledons</taxon>
        <taxon>Gunneridae</taxon>
        <taxon>Pentapetalae</taxon>
        <taxon>Saxifragales</taxon>
        <taxon>Altingiaceae</taxon>
        <taxon>Liquidambar</taxon>
    </lineage>
</organism>
<evidence type="ECO:0000313" key="3">
    <source>
        <dbReference type="Proteomes" id="UP001415857"/>
    </source>
</evidence>
<comment type="caution">
    <text evidence="2">The sequence shown here is derived from an EMBL/GenBank/DDBJ whole genome shotgun (WGS) entry which is preliminary data.</text>
</comment>
<evidence type="ECO:0000256" key="1">
    <source>
        <dbReference type="SAM" id="MobiDB-lite"/>
    </source>
</evidence>
<feature type="region of interest" description="Disordered" evidence="1">
    <location>
        <begin position="94"/>
        <end position="132"/>
    </location>
</feature>
<feature type="region of interest" description="Disordered" evidence="1">
    <location>
        <begin position="1"/>
        <end position="66"/>
    </location>
</feature>
<accession>A0AAP0S385</accession>
<feature type="compositionally biased region" description="Basic residues" evidence="1">
    <location>
        <begin position="106"/>
        <end position="115"/>
    </location>
</feature>
<dbReference type="Proteomes" id="UP001415857">
    <property type="component" value="Unassembled WGS sequence"/>
</dbReference>